<dbReference type="Gene3D" id="3.40.50.720">
    <property type="entry name" value="NAD(P)-binding Rossmann-like Domain"/>
    <property type="match status" value="1"/>
</dbReference>
<keyword evidence="2" id="KW-0560">Oxidoreductase</keyword>
<evidence type="ECO:0000313" key="3">
    <source>
        <dbReference type="EMBL" id="SCF23292.1"/>
    </source>
</evidence>
<dbReference type="InterPro" id="IPR002347">
    <property type="entry name" value="SDR_fam"/>
</dbReference>
<dbReference type="InterPro" id="IPR036291">
    <property type="entry name" value="NAD(P)-bd_dom_sf"/>
</dbReference>
<evidence type="ECO:0000256" key="1">
    <source>
        <dbReference type="ARBA" id="ARBA00006484"/>
    </source>
</evidence>
<dbReference type="PANTHER" id="PTHR24320">
    <property type="entry name" value="RETINOL DEHYDROGENASE"/>
    <property type="match status" value="1"/>
</dbReference>
<dbReference type="EMBL" id="LT607409">
    <property type="protein sequence ID" value="SCF23292.1"/>
    <property type="molecule type" value="Genomic_DNA"/>
</dbReference>
<accession>A0A1C4YR74</accession>
<dbReference type="GO" id="GO:0016491">
    <property type="term" value="F:oxidoreductase activity"/>
    <property type="evidence" value="ECO:0007669"/>
    <property type="project" value="UniProtKB-KW"/>
</dbReference>
<keyword evidence="4" id="KW-1185">Reference proteome</keyword>
<name>A0A1C4YR74_9ACTN</name>
<gene>
    <name evidence="3" type="ORF">GA0070612_5129</name>
</gene>
<dbReference type="RefSeq" id="WP_088990212.1">
    <property type="nucleotide sequence ID" value="NZ_LT607409.1"/>
</dbReference>
<reference evidence="4" key="1">
    <citation type="submission" date="2016-06" db="EMBL/GenBank/DDBJ databases">
        <authorList>
            <person name="Varghese N."/>
            <person name="Submissions Spin"/>
        </authorList>
    </citation>
    <scope>NUCLEOTIDE SEQUENCE [LARGE SCALE GENOMIC DNA]</scope>
    <source>
        <strain evidence="4">DSM 45160</strain>
    </source>
</reference>
<dbReference type="AlphaFoldDB" id="A0A1C4YR74"/>
<dbReference type="PANTHER" id="PTHR24320:SF148">
    <property type="entry name" value="NAD(P)-BINDING ROSSMANN-FOLD SUPERFAMILY PROTEIN"/>
    <property type="match status" value="1"/>
</dbReference>
<dbReference type="SUPFAM" id="SSF51735">
    <property type="entry name" value="NAD(P)-binding Rossmann-fold domains"/>
    <property type="match status" value="1"/>
</dbReference>
<proteinExistence type="inferred from homology"/>
<sequence length="332" mass="34662">MTTAQRPINSGFTAASTTQDVLASVDLTGKTAIVTGANSGLGLQTALALSSAGAHVVVLDRDVANARAALAAASAEYAVMDLSDPASVDRVAKDFVDSGRPAHILVASAGIMAAPFGRDSRGNELQLSINYLGHFQLTARLWTALRAAGGARVVTLTSLGHRHSPVVFDDPNFTHREYDPWAAYGQSKTAMSLFAVELDRRGQADCVRAFAAHPGSIVATGLKQYLTIEQLAAAGMTNPDGNPILDPSKQLKTPEQGAATPVWCATSPQLAGMGGVYCENCDIAEIARDTDADTANLGGFNDLSGAAPHAIDPAQAKHLWTLSEELTGVHFL</sequence>
<dbReference type="PRINTS" id="PR00081">
    <property type="entry name" value="GDHRDH"/>
</dbReference>
<evidence type="ECO:0000313" key="4">
    <source>
        <dbReference type="Proteomes" id="UP000198224"/>
    </source>
</evidence>
<dbReference type="Pfam" id="PF00106">
    <property type="entry name" value="adh_short"/>
    <property type="match status" value="1"/>
</dbReference>
<dbReference type="Proteomes" id="UP000198224">
    <property type="component" value="Chromosome I"/>
</dbReference>
<evidence type="ECO:0000256" key="2">
    <source>
        <dbReference type="ARBA" id="ARBA00023002"/>
    </source>
</evidence>
<comment type="similarity">
    <text evidence="1">Belongs to the short-chain dehydrogenases/reductases (SDR) family.</text>
</comment>
<protein>
    <submittedName>
        <fullName evidence="3">NAD(P)-dependent dehydrogenase, short-chain alcohol dehydrogenase family</fullName>
    </submittedName>
</protein>
<organism evidence="3 4">
    <name type="scientific">Micromonospora chokoriensis</name>
    <dbReference type="NCBI Taxonomy" id="356851"/>
    <lineage>
        <taxon>Bacteria</taxon>
        <taxon>Bacillati</taxon>
        <taxon>Actinomycetota</taxon>
        <taxon>Actinomycetes</taxon>
        <taxon>Micromonosporales</taxon>
        <taxon>Micromonosporaceae</taxon>
        <taxon>Micromonospora</taxon>
    </lineage>
</organism>